<feature type="transmembrane region" description="Helical" evidence="7">
    <location>
        <begin position="41"/>
        <end position="66"/>
    </location>
</feature>
<comment type="caution">
    <text evidence="9">The sequence shown here is derived from an EMBL/GenBank/DDBJ whole genome shotgun (WGS) entry which is preliminary data.</text>
</comment>
<dbReference type="InterPro" id="IPR011701">
    <property type="entry name" value="MFS"/>
</dbReference>
<feature type="transmembrane region" description="Helical" evidence="7">
    <location>
        <begin position="174"/>
        <end position="194"/>
    </location>
</feature>
<evidence type="ECO:0000259" key="8">
    <source>
        <dbReference type="PROSITE" id="PS50850"/>
    </source>
</evidence>
<evidence type="ECO:0000256" key="1">
    <source>
        <dbReference type="ARBA" id="ARBA00004651"/>
    </source>
</evidence>
<dbReference type="PANTHER" id="PTHR43266:SF2">
    <property type="entry name" value="MAJOR FACILITATOR SUPERFAMILY (MFS) PROFILE DOMAIN-CONTAINING PROTEIN"/>
    <property type="match status" value="1"/>
</dbReference>
<evidence type="ECO:0000313" key="10">
    <source>
        <dbReference type="Proteomes" id="UP000660381"/>
    </source>
</evidence>
<evidence type="ECO:0000256" key="6">
    <source>
        <dbReference type="ARBA" id="ARBA00023136"/>
    </source>
</evidence>
<keyword evidence="4 7" id="KW-0812">Transmembrane</keyword>
<accession>A0ABR8JCY9</accession>
<dbReference type="InterPro" id="IPR036259">
    <property type="entry name" value="MFS_trans_sf"/>
</dbReference>
<evidence type="ECO:0000256" key="5">
    <source>
        <dbReference type="ARBA" id="ARBA00022989"/>
    </source>
</evidence>
<comment type="subcellular location">
    <subcellularLocation>
        <location evidence="1">Cell membrane</location>
        <topology evidence="1">Multi-pass membrane protein</topology>
    </subcellularLocation>
</comment>
<dbReference type="RefSeq" id="WP_190909212.1">
    <property type="nucleotide sequence ID" value="NZ_JACJTQ010000079.1"/>
</dbReference>
<evidence type="ECO:0000256" key="7">
    <source>
        <dbReference type="SAM" id="Phobius"/>
    </source>
</evidence>
<feature type="transmembrane region" description="Helical" evidence="7">
    <location>
        <begin position="131"/>
        <end position="153"/>
    </location>
</feature>
<feature type="transmembrane region" description="Helical" evidence="7">
    <location>
        <begin position="340"/>
        <end position="365"/>
    </location>
</feature>
<dbReference type="PANTHER" id="PTHR43266">
    <property type="entry name" value="MACROLIDE-EFFLUX PROTEIN"/>
    <property type="match status" value="1"/>
</dbReference>
<keyword evidence="5 7" id="KW-1133">Transmembrane helix</keyword>
<feature type="domain" description="Major facilitator superfamily (MFS) profile" evidence="8">
    <location>
        <begin position="39"/>
        <end position="455"/>
    </location>
</feature>
<dbReference type="PROSITE" id="PS50850">
    <property type="entry name" value="MFS"/>
    <property type="match status" value="1"/>
</dbReference>
<feature type="transmembrane region" description="Helical" evidence="7">
    <location>
        <begin position="200"/>
        <end position="219"/>
    </location>
</feature>
<feature type="transmembrane region" description="Helical" evidence="7">
    <location>
        <begin position="72"/>
        <end position="97"/>
    </location>
</feature>
<proteinExistence type="predicted"/>
<feature type="transmembrane region" description="Helical" evidence="7">
    <location>
        <begin position="316"/>
        <end position="334"/>
    </location>
</feature>
<organism evidence="9 10">
    <name type="scientific">Anabaena catenula FACHB-362</name>
    <dbReference type="NCBI Taxonomy" id="2692877"/>
    <lineage>
        <taxon>Bacteria</taxon>
        <taxon>Bacillati</taxon>
        <taxon>Cyanobacteriota</taxon>
        <taxon>Cyanophyceae</taxon>
        <taxon>Nostocales</taxon>
        <taxon>Nostocaceae</taxon>
        <taxon>Anabaena</taxon>
    </lineage>
</organism>
<sequence length="477" mass="52225">MLENGPPELKQQPRFGASLFKWTEYFSSQEGEITPSMSTFILIWFGQVLSLVGSRTTTFALSIWVYQHSNSATQFTLLILSTTLPAILISPIAGVFVDRWSRRWIMIISDFCAGLCTLAIAWLFVSGNLEVWNLCLISAISSGFSAFQGLAYSSATTLLVPKEQLGRASSMTQIRLSIAEILSPALAAALLVTIQIPGVVVIDLITLCFALVCLLVVKFPEVQTTEANREEVGLFSSFWQELTFGWNYLIERPGLIGLVVFIAISNFLIGSDEALTTPMVLSFTSIESLGTISSIASSGMLVGSFIMSIWGGIERLINTIFISMFFLGLLYVLAGLRPEPILFTISEFFIFFIIPIVNGAIQVIYQKKVPPEVQGKVFAFRTAVTQGFLPLSYLIAGPLADQVFEPLMAADGLGAASIGQIIGVGPGRGIGLMLIIMGLFSIVFTFIAYLYPRLRLLEDELPDTTPFSDQLDFSQDI</sequence>
<dbReference type="EMBL" id="JACJTQ010000079">
    <property type="protein sequence ID" value="MBD2695119.1"/>
    <property type="molecule type" value="Genomic_DNA"/>
</dbReference>
<feature type="transmembrane region" description="Helical" evidence="7">
    <location>
        <begin position="289"/>
        <end position="309"/>
    </location>
</feature>
<dbReference type="Proteomes" id="UP000660381">
    <property type="component" value="Unassembled WGS sequence"/>
</dbReference>
<evidence type="ECO:0000256" key="2">
    <source>
        <dbReference type="ARBA" id="ARBA00022448"/>
    </source>
</evidence>
<feature type="transmembrane region" description="Helical" evidence="7">
    <location>
        <begin position="377"/>
        <end position="396"/>
    </location>
</feature>
<dbReference type="InterPro" id="IPR020846">
    <property type="entry name" value="MFS_dom"/>
</dbReference>
<feature type="transmembrane region" description="Helical" evidence="7">
    <location>
        <begin position="104"/>
        <end position="125"/>
    </location>
</feature>
<dbReference type="CDD" id="cd06173">
    <property type="entry name" value="MFS_MefA_like"/>
    <property type="match status" value="1"/>
</dbReference>
<evidence type="ECO:0000313" key="9">
    <source>
        <dbReference type="EMBL" id="MBD2695119.1"/>
    </source>
</evidence>
<keyword evidence="10" id="KW-1185">Reference proteome</keyword>
<dbReference type="Gene3D" id="1.20.1250.20">
    <property type="entry name" value="MFS general substrate transporter like domains"/>
    <property type="match status" value="1"/>
</dbReference>
<feature type="transmembrane region" description="Helical" evidence="7">
    <location>
        <begin position="430"/>
        <end position="451"/>
    </location>
</feature>
<evidence type="ECO:0000256" key="3">
    <source>
        <dbReference type="ARBA" id="ARBA00022475"/>
    </source>
</evidence>
<gene>
    <name evidence="9" type="ORF">H6G68_25880</name>
</gene>
<keyword evidence="2" id="KW-0813">Transport</keyword>
<dbReference type="SUPFAM" id="SSF103473">
    <property type="entry name" value="MFS general substrate transporter"/>
    <property type="match status" value="1"/>
</dbReference>
<reference evidence="9 10" key="1">
    <citation type="journal article" date="2020" name="ISME J.">
        <title>Comparative genomics reveals insights into cyanobacterial evolution and habitat adaptation.</title>
        <authorList>
            <person name="Chen M.Y."/>
            <person name="Teng W.K."/>
            <person name="Zhao L."/>
            <person name="Hu C.X."/>
            <person name="Zhou Y.K."/>
            <person name="Han B.P."/>
            <person name="Song L.R."/>
            <person name="Shu W.S."/>
        </authorList>
    </citation>
    <scope>NUCLEOTIDE SEQUENCE [LARGE SCALE GENOMIC DNA]</scope>
    <source>
        <strain evidence="9 10">FACHB-362</strain>
    </source>
</reference>
<name>A0ABR8JCY9_9NOST</name>
<protein>
    <submittedName>
        <fullName evidence="9">MFS transporter</fullName>
    </submittedName>
</protein>
<evidence type="ECO:0000256" key="4">
    <source>
        <dbReference type="ARBA" id="ARBA00022692"/>
    </source>
</evidence>
<dbReference type="Pfam" id="PF07690">
    <property type="entry name" value="MFS_1"/>
    <property type="match status" value="1"/>
</dbReference>
<keyword evidence="6 7" id="KW-0472">Membrane</keyword>
<keyword evidence="3" id="KW-1003">Cell membrane</keyword>
<feature type="transmembrane region" description="Helical" evidence="7">
    <location>
        <begin position="249"/>
        <end position="269"/>
    </location>
</feature>